<name>A0A081QP43_STRMT</name>
<dbReference type="AlphaFoldDB" id="A0A081QP43"/>
<feature type="transmembrane region" description="Helical" evidence="1">
    <location>
        <begin position="14"/>
        <end position="35"/>
    </location>
</feature>
<sequence>MKEEKIIKRGPKKIIWNALFGLTSALLLLLALYYFHSHSGKGSRFHTISLLLMLVLITYAGVGVYLTYRLLSSDKEYLKCTVEGFYYKPNPKKASHFYAWADVEEFSFSRIRGKYRDSYRIEVYFKNKENVKFQSLLALLKRRCFPFHPSADLIIPIILLDVGLPERVYEIMKYYEREWRIEQNRQARKEAKQASKSKSSKPS</sequence>
<organism evidence="2 3">
    <name type="scientific">Streptococcus mitis</name>
    <dbReference type="NCBI Taxonomy" id="28037"/>
    <lineage>
        <taxon>Bacteria</taxon>
        <taxon>Bacillati</taxon>
        <taxon>Bacillota</taxon>
        <taxon>Bacilli</taxon>
        <taxon>Lactobacillales</taxon>
        <taxon>Streptococcaceae</taxon>
        <taxon>Streptococcus</taxon>
        <taxon>Streptococcus mitis group</taxon>
    </lineage>
</organism>
<protein>
    <submittedName>
        <fullName evidence="2">Uncharacterized protein</fullName>
    </submittedName>
</protein>
<keyword evidence="1" id="KW-0812">Transmembrane</keyword>
<reference evidence="2 3" key="1">
    <citation type="submission" date="2014-05" db="EMBL/GenBank/DDBJ databases">
        <authorList>
            <person name="Daugherty S.C."/>
            <person name="Tallon L.J."/>
            <person name="Sadzewicz L."/>
            <person name="Kilian M."/>
            <person name="Tettelin H."/>
        </authorList>
    </citation>
    <scope>NUCLEOTIDE SEQUENCE [LARGE SCALE GENOMIC DNA]</scope>
    <source>
        <strain evidence="2 3">SK578</strain>
    </source>
</reference>
<dbReference type="PATRIC" id="fig|28037.93.peg.772"/>
<evidence type="ECO:0000313" key="3">
    <source>
        <dbReference type="Proteomes" id="UP000028089"/>
    </source>
</evidence>
<feature type="transmembrane region" description="Helical" evidence="1">
    <location>
        <begin position="47"/>
        <end position="68"/>
    </location>
</feature>
<evidence type="ECO:0000313" key="2">
    <source>
        <dbReference type="EMBL" id="KEQ44716.1"/>
    </source>
</evidence>
<keyword evidence="1" id="KW-1133">Transmembrane helix</keyword>
<accession>A0A081QP43</accession>
<comment type="caution">
    <text evidence="2">The sequence shown here is derived from an EMBL/GenBank/DDBJ whole genome shotgun (WGS) entry which is preliminary data.</text>
</comment>
<gene>
    <name evidence="2" type="ORF">SK578_0812</name>
</gene>
<keyword evidence="1" id="KW-0472">Membrane</keyword>
<dbReference type="EMBL" id="JPFY01000013">
    <property type="protein sequence ID" value="KEQ44716.1"/>
    <property type="molecule type" value="Genomic_DNA"/>
</dbReference>
<dbReference type="RefSeq" id="WP_042750817.1">
    <property type="nucleotide sequence ID" value="NZ_JPFY01000013.1"/>
</dbReference>
<proteinExistence type="predicted"/>
<evidence type="ECO:0000256" key="1">
    <source>
        <dbReference type="SAM" id="Phobius"/>
    </source>
</evidence>
<dbReference type="Proteomes" id="UP000028089">
    <property type="component" value="Unassembled WGS sequence"/>
</dbReference>